<sequence>MTDAIHPPTAFARLLRAWPLGWRRKPAPTEDPYANLGTLPPYLLRDVGFDTCPQESTPDATVWRRENVRVIHHADRPDADAILFGR</sequence>
<keyword evidence="2" id="KW-1185">Reference proteome</keyword>
<evidence type="ECO:0000313" key="1">
    <source>
        <dbReference type="EMBL" id="MFC3144588.1"/>
    </source>
</evidence>
<dbReference type="Proteomes" id="UP001595632">
    <property type="component" value="Unassembled WGS sequence"/>
</dbReference>
<dbReference type="EMBL" id="JBHRTB010000010">
    <property type="protein sequence ID" value="MFC3144588.1"/>
    <property type="molecule type" value="Genomic_DNA"/>
</dbReference>
<organism evidence="1 2">
    <name type="scientific">Psychromarinibacter halotolerans</name>
    <dbReference type="NCBI Taxonomy" id="1775175"/>
    <lineage>
        <taxon>Bacteria</taxon>
        <taxon>Pseudomonadati</taxon>
        <taxon>Pseudomonadota</taxon>
        <taxon>Alphaproteobacteria</taxon>
        <taxon>Rhodobacterales</taxon>
        <taxon>Paracoccaceae</taxon>
        <taxon>Psychromarinibacter</taxon>
    </lineage>
</organism>
<comment type="caution">
    <text evidence="1">The sequence shown here is derived from an EMBL/GenBank/DDBJ whole genome shotgun (WGS) entry which is preliminary data.</text>
</comment>
<protein>
    <submittedName>
        <fullName evidence="1">Uncharacterized protein</fullName>
    </submittedName>
</protein>
<accession>A0ABV7GSG9</accession>
<name>A0ABV7GSG9_9RHOB</name>
<reference evidence="2" key="1">
    <citation type="journal article" date="2019" name="Int. J. Syst. Evol. Microbiol.">
        <title>The Global Catalogue of Microorganisms (GCM) 10K type strain sequencing project: providing services to taxonomists for standard genome sequencing and annotation.</title>
        <authorList>
            <consortium name="The Broad Institute Genomics Platform"/>
            <consortium name="The Broad Institute Genome Sequencing Center for Infectious Disease"/>
            <person name="Wu L."/>
            <person name="Ma J."/>
        </authorList>
    </citation>
    <scope>NUCLEOTIDE SEQUENCE [LARGE SCALE GENOMIC DNA]</scope>
    <source>
        <strain evidence="2">KCTC 52366</strain>
    </source>
</reference>
<evidence type="ECO:0000313" key="2">
    <source>
        <dbReference type="Proteomes" id="UP001595632"/>
    </source>
</evidence>
<dbReference type="RefSeq" id="WP_275633711.1">
    <property type="nucleotide sequence ID" value="NZ_JARGYD010000006.1"/>
</dbReference>
<proteinExistence type="predicted"/>
<gene>
    <name evidence="1" type="ORF">ACFOGP_17830</name>
</gene>